<proteinExistence type="predicted"/>
<dbReference type="InterPro" id="IPR052897">
    <property type="entry name" value="Sec-Metab_Biosynth_Hydrolase"/>
</dbReference>
<reference evidence="2 3" key="1">
    <citation type="submission" date="2024-08" db="EMBL/GenBank/DDBJ databases">
        <title>Genome mining of Saccharopolyspora cebuensis PGLac3 from Nigerian medicinal plant.</title>
        <authorList>
            <person name="Ezeobiora C.E."/>
            <person name="Igbokwe N.H."/>
            <person name="Amin D.H."/>
            <person name="Mendie U.E."/>
        </authorList>
    </citation>
    <scope>NUCLEOTIDE SEQUENCE [LARGE SCALE GENOMIC DNA]</scope>
    <source>
        <strain evidence="2 3">PGLac3</strain>
    </source>
</reference>
<dbReference type="Pfam" id="PF12697">
    <property type="entry name" value="Abhydrolase_6"/>
    <property type="match status" value="1"/>
</dbReference>
<dbReference type="EMBL" id="JBGEHV010000001">
    <property type="protein sequence ID" value="MEY8037998.1"/>
    <property type="molecule type" value="Genomic_DNA"/>
</dbReference>
<dbReference type="InterPro" id="IPR029058">
    <property type="entry name" value="AB_hydrolase_fold"/>
</dbReference>
<feature type="domain" description="AB hydrolase-1" evidence="1">
    <location>
        <begin position="5"/>
        <end position="220"/>
    </location>
</feature>
<sequence length="236" mass="24263">MAATVVLVHGGFLGPWSWRDVVVALARAGVRSVPVELPSGMGGSGAAGDLHDDADRVREVLDEVPGPVVLCGHSYGGAVISEAAAGPHPRVRRLVYVAAAVPDVGESVADLAPVAPSAGVSEAVRVRADGLLELTAESAREALFHDVAPERAAEAIGLLRPNNPATGTQAVRGAAWREVPMTFVRGAADRMPELVSSGVRWGDVESVVVPGGHCPQWSRPGMVGELLAESAGCPGR</sequence>
<keyword evidence="3" id="KW-1185">Reference proteome</keyword>
<dbReference type="PANTHER" id="PTHR37017:SF11">
    <property type="entry name" value="ESTERASE_LIPASE_THIOESTERASE DOMAIN-CONTAINING PROTEIN"/>
    <property type="match status" value="1"/>
</dbReference>
<dbReference type="SUPFAM" id="SSF53474">
    <property type="entry name" value="alpha/beta-Hydrolases"/>
    <property type="match status" value="1"/>
</dbReference>
<dbReference type="RefSeq" id="WP_345366274.1">
    <property type="nucleotide sequence ID" value="NZ_BAABII010000016.1"/>
</dbReference>
<protein>
    <submittedName>
        <fullName evidence="2">Alpha/beta fold hydrolase</fullName>
    </submittedName>
</protein>
<evidence type="ECO:0000313" key="3">
    <source>
        <dbReference type="Proteomes" id="UP001564626"/>
    </source>
</evidence>
<accession>A0ABV4CBV4</accession>
<name>A0ABV4CBV4_9PSEU</name>
<comment type="caution">
    <text evidence="2">The sequence shown here is derived from an EMBL/GenBank/DDBJ whole genome shotgun (WGS) entry which is preliminary data.</text>
</comment>
<evidence type="ECO:0000313" key="2">
    <source>
        <dbReference type="EMBL" id="MEY8037998.1"/>
    </source>
</evidence>
<organism evidence="2 3">
    <name type="scientific">Saccharopolyspora cebuensis</name>
    <dbReference type="NCBI Taxonomy" id="418759"/>
    <lineage>
        <taxon>Bacteria</taxon>
        <taxon>Bacillati</taxon>
        <taxon>Actinomycetota</taxon>
        <taxon>Actinomycetes</taxon>
        <taxon>Pseudonocardiales</taxon>
        <taxon>Pseudonocardiaceae</taxon>
        <taxon>Saccharopolyspora</taxon>
    </lineage>
</organism>
<dbReference type="InterPro" id="IPR000073">
    <property type="entry name" value="AB_hydrolase_1"/>
</dbReference>
<dbReference type="GO" id="GO:0016787">
    <property type="term" value="F:hydrolase activity"/>
    <property type="evidence" value="ECO:0007669"/>
    <property type="project" value="UniProtKB-KW"/>
</dbReference>
<evidence type="ECO:0000259" key="1">
    <source>
        <dbReference type="Pfam" id="PF12697"/>
    </source>
</evidence>
<dbReference type="PANTHER" id="PTHR37017">
    <property type="entry name" value="AB HYDROLASE-1 DOMAIN-CONTAINING PROTEIN-RELATED"/>
    <property type="match status" value="1"/>
</dbReference>
<keyword evidence="2" id="KW-0378">Hydrolase</keyword>
<dbReference type="Proteomes" id="UP001564626">
    <property type="component" value="Unassembled WGS sequence"/>
</dbReference>
<dbReference type="Gene3D" id="3.40.50.1820">
    <property type="entry name" value="alpha/beta hydrolase"/>
    <property type="match status" value="1"/>
</dbReference>
<gene>
    <name evidence="2" type="ORF">AB8O55_01175</name>
</gene>